<evidence type="ECO:0000313" key="1">
    <source>
        <dbReference type="EMBL" id="KAL3522032.1"/>
    </source>
</evidence>
<dbReference type="EMBL" id="JBJUIK010000007">
    <property type="protein sequence ID" value="KAL3522032.1"/>
    <property type="molecule type" value="Genomic_DNA"/>
</dbReference>
<sequence>MGGRGRNSNLKILVRLKGKAMLQCQMKEYPTEDFMKRESTIIIIRTKELLGSFCWVLHVCISKKLPDNYHYHHFELILDIGYGDGYKFFFDFYHGLGRRS</sequence>
<accession>A0ABD2ZV30</accession>
<protein>
    <submittedName>
        <fullName evidence="1">Uncharacterized protein</fullName>
    </submittedName>
</protein>
<proteinExistence type="predicted"/>
<evidence type="ECO:0000313" key="2">
    <source>
        <dbReference type="Proteomes" id="UP001630127"/>
    </source>
</evidence>
<name>A0ABD2ZV30_9GENT</name>
<reference evidence="1 2" key="1">
    <citation type="submission" date="2024-11" db="EMBL/GenBank/DDBJ databases">
        <title>A near-complete genome assembly of Cinchona calisaya.</title>
        <authorList>
            <person name="Lian D.C."/>
            <person name="Zhao X.W."/>
            <person name="Wei L."/>
        </authorList>
    </citation>
    <scope>NUCLEOTIDE SEQUENCE [LARGE SCALE GENOMIC DNA]</scope>
    <source>
        <tissue evidence="1">Nenye</tissue>
    </source>
</reference>
<gene>
    <name evidence="1" type="ORF">ACH5RR_014866</name>
</gene>
<keyword evidence="2" id="KW-1185">Reference proteome</keyword>
<dbReference type="Proteomes" id="UP001630127">
    <property type="component" value="Unassembled WGS sequence"/>
</dbReference>
<comment type="caution">
    <text evidence="1">The sequence shown here is derived from an EMBL/GenBank/DDBJ whole genome shotgun (WGS) entry which is preliminary data.</text>
</comment>
<dbReference type="AlphaFoldDB" id="A0ABD2ZV30"/>
<organism evidence="1 2">
    <name type="scientific">Cinchona calisaya</name>
    <dbReference type="NCBI Taxonomy" id="153742"/>
    <lineage>
        <taxon>Eukaryota</taxon>
        <taxon>Viridiplantae</taxon>
        <taxon>Streptophyta</taxon>
        <taxon>Embryophyta</taxon>
        <taxon>Tracheophyta</taxon>
        <taxon>Spermatophyta</taxon>
        <taxon>Magnoliopsida</taxon>
        <taxon>eudicotyledons</taxon>
        <taxon>Gunneridae</taxon>
        <taxon>Pentapetalae</taxon>
        <taxon>asterids</taxon>
        <taxon>lamiids</taxon>
        <taxon>Gentianales</taxon>
        <taxon>Rubiaceae</taxon>
        <taxon>Cinchonoideae</taxon>
        <taxon>Cinchoneae</taxon>
        <taxon>Cinchona</taxon>
    </lineage>
</organism>